<evidence type="ECO:0000256" key="2">
    <source>
        <dbReference type="SAM" id="Phobius"/>
    </source>
</evidence>
<keyword evidence="2" id="KW-0812">Transmembrane</keyword>
<organism evidence="3 4">
    <name type="scientific">Sordaria macrospora</name>
    <dbReference type="NCBI Taxonomy" id="5147"/>
    <lineage>
        <taxon>Eukaryota</taxon>
        <taxon>Fungi</taxon>
        <taxon>Dikarya</taxon>
        <taxon>Ascomycota</taxon>
        <taxon>Pezizomycotina</taxon>
        <taxon>Sordariomycetes</taxon>
        <taxon>Sordariomycetidae</taxon>
        <taxon>Sordariales</taxon>
        <taxon>Sordariaceae</taxon>
        <taxon>Sordaria</taxon>
    </lineage>
</organism>
<name>A0A8S8ZFA0_SORMA</name>
<keyword evidence="2" id="KW-1133">Transmembrane helix</keyword>
<dbReference type="EMBL" id="NMPR01000237">
    <property type="protein sequence ID" value="KAA8624305.1"/>
    <property type="molecule type" value="Genomic_DNA"/>
</dbReference>
<feature type="transmembrane region" description="Helical" evidence="2">
    <location>
        <begin position="40"/>
        <end position="60"/>
    </location>
</feature>
<protein>
    <submittedName>
        <fullName evidence="3">Uncharacterized protein</fullName>
    </submittedName>
</protein>
<evidence type="ECO:0000313" key="4">
    <source>
        <dbReference type="Proteomes" id="UP000433876"/>
    </source>
</evidence>
<dbReference type="VEuPathDB" id="FungiDB:SMAC_08214"/>
<comment type="caution">
    <text evidence="3">The sequence shown here is derived from an EMBL/GenBank/DDBJ whole genome shotgun (WGS) entry which is preliminary data.</text>
</comment>
<dbReference type="AlphaFoldDB" id="A0A8S8ZFA0"/>
<feature type="region of interest" description="Disordered" evidence="1">
    <location>
        <begin position="168"/>
        <end position="212"/>
    </location>
</feature>
<evidence type="ECO:0000256" key="1">
    <source>
        <dbReference type="SAM" id="MobiDB-lite"/>
    </source>
</evidence>
<keyword evidence="2" id="KW-0472">Membrane</keyword>
<reference evidence="3 4" key="1">
    <citation type="submission" date="2017-07" db="EMBL/GenBank/DDBJ databases">
        <title>Genome sequence of the Sordaria macrospora wild type strain R19027.</title>
        <authorList>
            <person name="Nowrousian M."/>
            <person name="Teichert I."/>
            <person name="Kueck U."/>
        </authorList>
    </citation>
    <scope>NUCLEOTIDE SEQUENCE [LARGE SCALE GENOMIC DNA]</scope>
    <source>
        <strain evidence="3 4">R19027</strain>
        <tissue evidence="3">Mycelium</tissue>
    </source>
</reference>
<evidence type="ECO:0000313" key="3">
    <source>
        <dbReference type="EMBL" id="KAA8624305.1"/>
    </source>
</evidence>
<accession>A0A8S8ZFA0</accession>
<dbReference type="Proteomes" id="UP000433876">
    <property type="component" value="Unassembled WGS sequence"/>
</dbReference>
<sequence>MFAILRGHPNKDLADLGEQHMQHDLQPEDRARLRKAASKVSTHATLGSLLGLGLGLAMAWRIRQNRQSLFNVFRMVSKPTEVVFANGRREPVPDLEPLLRPTRWGDIATYTAFALGGSMLGGEMGLLTGSASATRTITRDPDSRQRIEDAFRLFQIDVLKRQVNMLEREGRDRGSNSARRAESEASSTSSWDRLKEQAGGMVSSLKPSSDNF</sequence>
<proteinExistence type="predicted"/>
<gene>
    <name evidence="3" type="ORF">SMACR_08214</name>
</gene>
<feature type="compositionally biased region" description="Basic and acidic residues" evidence="1">
    <location>
        <begin position="168"/>
        <end position="183"/>
    </location>
</feature>